<reference evidence="2" key="1">
    <citation type="submission" date="2018-11" db="EMBL/GenBank/DDBJ databases">
        <authorList>
            <consortium name="Pathogen Informatics"/>
        </authorList>
    </citation>
    <scope>NUCLEOTIDE SEQUENCE</scope>
</reference>
<evidence type="ECO:0000313" key="2">
    <source>
        <dbReference type="EMBL" id="VEL40482.1"/>
    </source>
</evidence>
<sequence>MLFLLGVGLTLHVLLRSPNDCSVDAKFALPVDSSSVFSFASSCIWLERSVEHGLQHEKWPSCLAAPSSVQFNCLRGTASLRGIGLETNSKYSGHF</sequence>
<protein>
    <recommendedName>
        <fullName evidence="4">Secreted protein</fullName>
    </recommendedName>
</protein>
<gene>
    <name evidence="2" type="ORF">PXEA_LOCUS33922</name>
</gene>
<dbReference type="Proteomes" id="UP000784294">
    <property type="component" value="Unassembled WGS sequence"/>
</dbReference>
<accession>A0A3S5CV17</accession>
<dbReference type="EMBL" id="CAAALY010265082">
    <property type="protein sequence ID" value="VEL40482.1"/>
    <property type="molecule type" value="Genomic_DNA"/>
</dbReference>
<comment type="caution">
    <text evidence="2">The sequence shown here is derived from an EMBL/GenBank/DDBJ whole genome shotgun (WGS) entry which is preliminary data.</text>
</comment>
<keyword evidence="3" id="KW-1185">Reference proteome</keyword>
<dbReference type="AlphaFoldDB" id="A0A3S5CV17"/>
<feature type="signal peptide" evidence="1">
    <location>
        <begin position="1"/>
        <end position="16"/>
    </location>
</feature>
<evidence type="ECO:0000256" key="1">
    <source>
        <dbReference type="SAM" id="SignalP"/>
    </source>
</evidence>
<organism evidence="2 3">
    <name type="scientific">Protopolystoma xenopodis</name>
    <dbReference type="NCBI Taxonomy" id="117903"/>
    <lineage>
        <taxon>Eukaryota</taxon>
        <taxon>Metazoa</taxon>
        <taxon>Spiralia</taxon>
        <taxon>Lophotrochozoa</taxon>
        <taxon>Platyhelminthes</taxon>
        <taxon>Monogenea</taxon>
        <taxon>Polyopisthocotylea</taxon>
        <taxon>Polystomatidea</taxon>
        <taxon>Polystomatidae</taxon>
        <taxon>Protopolystoma</taxon>
    </lineage>
</organism>
<keyword evidence="1" id="KW-0732">Signal</keyword>
<name>A0A3S5CV17_9PLAT</name>
<proteinExistence type="predicted"/>
<evidence type="ECO:0008006" key="4">
    <source>
        <dbReference type="Google" id="ProtNLM"/>
    </source>
</evidence>
<feature type="chain" id="PRO_5018622344" description="Secreted protein" evidence="1">
    <location>
        <begin position="17"/>
        <end position="95"/>
    </location>
</feature>
<evidence type="ECO:0000313" key="3">
    <source>
        <dbReference type="Proteomes" id="UP000784294"/>
    </source>
</evidence>